<keyword evidence="2" id="KW-1185">Reference proteome</keyword>
<evidence type="ECO:0000313" key="1">
    <source>
        <dbReference type="EMBL" id="KAF8885689.1"/>
    </source>
</evidence>
<protein>
    <submittedName>
        <fullName evidence="1">Uncharacterized protein</fullName>
    </submittedName>
</protein>
<reference evidence="1" key="1">
    <citation type="submission" date="2020-11" db="EMBL/GenBank/DDBJ databases">
        <authorList>
            <consortium name="DOE Joint Genome Institute"/>
            <person name="Ahrendt S."/>
            <person name="Riley R."/>
            <person name="Andreopoulos W."/>
            <person name="LaButti K."/>
            <person name="Pangilinan J."/>
            <person name="Ruiz-duenas F.J."/>
            <person name="Barrasa J.M."/>
            <person name="Sanchez-Garcia M."/>
            <person name="Camarero S."/>
            <person name="Miyauchi S."/>
            <person name="Serrano A."/>
            <person name="Linde D."/>
            <person name="Babiker R."/>
            <person name="Drula E."/>
            <person name="Ayuso-Fernandez I."/>
            <person name="Pacheco R."/>
            <person name="Padilla G."/>
            <person name="Ferreira P."/>
            <person name="Barriuso J."/>
            <person name="Kellner H."/>
            <person name="Castanera R."/>
            <person name="Alfaro M."/>
            <person name="Ramirez L."/>
            <person name="Pisabarro A.G."/>
            <person name="Kuo A."/>
            <person name="Tritt A."/>
            <person name="Lipzen A."/>
            <person name="He G."/>
            <person name="Yan M."/>
            <person name="Ng V."/>
            <person name="Cullen D."/>
            <person name="Martin F."/>
            <person name="Rosso M.-N."/>
            <person name="Henrissat B."/>
            <person name="Hibbett D."/>
            <person name="Martinez A.T."/>
            <person name="Grigoriev I.V."/>
        </authorList>
    </citation>
    <scope>NUCLEOTIDE SEQUENCE</scope>
    <source>
        <strain evidence="1">AH 44721</strain>
    </source>
</reference>
<dbReference type="AlphaFoldDB" id="A0A9P5NIP2"/>
<comment type="caution">
    <text evidence="1">The sequence shown here is derived from an EMBL/GenBank/DDBJ whole genome shotgun (WGS) entry which is preliminary data.</text>
</comment>
<accession>A0A9P5NIP2</accession>
<gene>
    <name evidence="1" type="ORF">CPB84DRAFT_124313</name>
</gene>
<proteinExistence type="predicted"/>
<dbReference type="EMBL" id="JADNYJ010000100">
    <property type="protein sequence ID" value="KAF8885689.1"/>
    <property type="molecule type" value="Genomic_DNA"/>
</dbReference>
<sequence>MPWDEFIALQFELVNSSTTDDCEYSGPFNTLMLNLFPPASHYQVVPLPKRLHDSNEFSLFYIIKKGTTPIFFLQVKTAVAINCPALRKEADEQMRDMFLEFASSCLAIPRLYGVSAMGTRVSVYEYTPSNRRLTPPRILPQLDVVTDVAPSERWQYDIMEPQGEAKLKELVAEIKEIANKSDWN</sequence>
<dbReference type="Proteomes" id="UP000724874">
    <property type="component" value="Unassembled WGS sequence"/>
</dbReference>
<organism evidence="1 2">
    <name type="scientific">Gymnopilus junonius</name>
    <name type="common">Spectacular rustgill mushroom</name>
    <name type="synonym">Gymnopilus spectabilis subsp. junonius</name>
    <dbReference type="NCBI Taxonomy" id="109634"/>
    <lineage>
        <taxon>Eukaryota</taxon>
        <taxon>Fungi</taxon>
        <taxon>Dikarya</taxon>
        <taxon>Basidiomycota</taxon>
        <taxon>Agaricomycotina</taxon>
        <taxon>Agaricomycetes</taxon>
        <taxon>Agaricomycetidae</taxon>
        <taxon>Agaricales</taxon>
        <taxon>Agaricineae</taxon>
        <taxon>Hymenogastraceae</taxon>
        <taxon>Gymnopilus</taxon>
    </lineage>
</organism>
<name>A0A9P5NIP2_GYMJU</name>
<evidence type="ECO:0000313" key="2">
    <source>
        <dbReference type="Proteomes" id="UP000724874"/>
    </source>
</evidence>
<dbReference type="OrthoDB" id="3254408at2759"/>